<dbReference type="AlphaFoldDB" id="A0A4U5PJ19"/>
<dbReference type="STRING" id="34508.A0A4U5PJ19"/>
<organism evidence="2 3">
    <name type="scientific">Steinernema carpocapsae</name>
    <name type="common">Entomopathogenic nematode</name>
    <dbReference type="NCBI Taxonomy" id="34508"/>
    <lineage>
        <taxon>Eukaryota</taxon>
        <taxon>Metazoa</taxon>
        <taxon>Ecdysozoa</taxon>
        <taxon>Nematoda</taxon>
        <taxon>Chromadorea</taxon>
        <taxon>Rhabditida</taxon>
        <taxon>Tylenchina</taxon>
        <taxon>Panagrolaimomorpha</taxon>
        <taxon>Strongyloidoidea</taxon>
        <taxon>Steinernematidae</taxon>
        <taxon>Steinernema</taxon>
    </lineage>
</organism>
<evidence type="ECO:0000313" key="2">
    <source>
        <dbReference type="EMBL" id="TKR96639.1"/>
    </source>
</evidence>
<dbReference type="EMBL" id="AZBU02000002">
    <property type="protein sequence ID" value="TKR96639.1"/>
    <property type="molecule type" value="Genomic_DNA"/>
</dbReference>
<protein>
    <submittedName>
        <fullName evidence="2">Uncharacterized protein</fullName>
    </submittedName>
</protein>
<accession>A0A4U5PJ19</accession>
<comment type="caution">
    <text evidence="2">The sequence shown here is derived from an EMBL/GenBank/DDBJ whole genome shotgun (WGS) entry which is preliminary data.</text>
</comment>
<reference evidence="2 3" key="2">
    <citation type="journal article" date="2019" name="G3 (Bethesda)">
        <title>Hybrid Assembly of the Genome of the Entomopathogenic Nematode Steinernema carpocapsae Identifies the X-Chromosome.</title>
        <authorList>
            <person name="Serra L."/>
            <person name="Macchietto M."/>
            <person name="Macias-Munoz A."/>
            <person name="McGill C.J."/>
            <person name="Rodriguez I.M."/>
            <person name="Rodriguez B."/>
            <person name="Murad R."/>
            <person name="Mortazavi A."/>
        </authorList>
    </citation>
    <scope>NUCLEOTIDE SEQUENCE [LARGE SCALE GENOMIC DNA]</scope>
    <source>
        <strain evidence="2 3">ALL</strain>
    </source>
</reference>
<gene>
    <name evidence="2" type="ORF">L596_010633</name>
</gene>
<evidence type="ECO:0000256" key="1">
    <source>
        <dbReference type="SAM" id="MobiDB-lite"/>
    </source>
</evidence>
<dbReference type="Proteomes" id="UP000298663">
    <property type="component" value="Unassembled WGS sequence"/>
</dbReference>
<name>A0A4U5PJ19_STECR</name>
<keyword evidence="3" id="KW-1185">Reference proteome</keyword>
<dbReference type="OrthoDB" id="6780543at2759"/>
<reference evidence="2 3" key="1">
    <citation type="journal article" date="2015" name="Genome Biol.">
        <title>Comparative genomics of Steinernema reveals deeply conserved gene regulatory networks.</title>
        <authorList>
            <person name="Dillman A.R."/>
            <person name="Macchietto M."/>
            <person name="Porter C.F."/>
            <person name="Rogers A."/>
            <person name="Williams B."/>
            <person name="Antoshechkin I."/>
            <person name="Lee M.M."/>
            <person name="Goodwin Z."/>
            <person name="Lu X."/>
            <person name="Lewis E.E."/>
            <person name="Goodrich-Blair H."/>
            <person name="Stock S.P."/>
            <person name="Adams B.J."/>
            <person name="Sternberg P.W."/>
            <person name="Mortazavi A."/>
        </authorList>
    </citation>
    <scope>NUCLEOTIDE SEQUENCE [LARGE SCALE GENOMIC DNA]</scope>
    <source>
        <strain evidence="2 3">ALL</strain>
    </source>
</reference>
<sequence>MRCQVPGETRRALCVQRRHPGADALMRAIRTNIDGLLKDEMHAMSLAVAHSVSRYRVKFNPEKIHDDRASGLAAGRPRQGAQQLPDARPRVVRLALPRAQ</sequence>
<evidence type="ECO:0000313" key="3">
    <source>
        <dbReference type="Proteomes" id="UP000298663"/>
    </source>
</evidence>
<feature type="region of interest" description="Disordered" evidence="1">
    <location>
        <begin position="66"/>
        <end position="91"/>
    </location>
</feature>
<proteinExistence type="predicted"/>